<evidence type="ECO:0000313" key="3">
    <source>
        <dbReference type="EMBL" id="SYZ79286.1"/>
    </source>
</evidence>
<dbReference type="PANTHER" id="PTHR34614:SF2">
    <property type="entry name" value="TRANSPOSASE IS4-LIKE DOMAIN-CONTAINING PROTEIN"/>
    <property type="match status" value="1"/>
</dbReference>
<organism evidence="3 4">
    <name type="scientific">Trichococcus shcherbakoviae</name>
    <dbReference type="NCBI Taxonomy" id="2094020"/>
    <lineage>
        <taxon>Bacteria</taxon>
        <taxon>Bacillati</taxon>
        <taxon>Bacillota</taxon>
        <taxon>Bacilli</taxon>
        <taxon>Lactobacillales</taxon>
        <taxon>Carnobacteriaceae</taxon>
        <taxon>Trichococcus</taxon>
    </lineage>
</organism>
<dbReference type="RefSeq" id="WP_119093534.1">
    <property type="nucleotide sequence ID" value="NZ_UNRR01000027.1"/>
</dbReference>
<feature type="domain" description="Transposase IS4-like" evidence="2">
    <location>
        <begin position="182"/>
        <end position="473"/>
    </location>
</feature>
<dbReference type="AlphaFoldDB" id="A0A383TH72"/>
<dbReference type="GO" id="GO:0006313">
    <property type="term" value="P:DNA transposition"/>
    <property type="evidence" value="ECO:0007669"/>
    <property type="project" value="InterPro"/>
</dbReference>
<dbReference type="InterPro" id="IPR012337">
    <property type="entry name" value="RNaseH-like_sf"/>
</dbReference>
<evidence type="ECO:0000256" key="1">
    <source>
        <dbReference type="SAM" id="MobiDB-lite"/>
    </source>
</evidence>
<proteinExistence type="predicted"/>
<protein>
    <recommendedName>
        <fullName evidence="2">Transposase IS4-like domain-containing protein</fullName>
    </recommendedName>
</protein>
<dbReference type="Proteomes" id="UP000262072">
    <property type="component" value="Unassembled WGS sequence"/>
</dbReference>
<name>A0A383TH72_9LACT</name>
<dbReference type="Pfam" id="PF01609">
    <property type="entry name" value="DDE_Tnp_1"/>
    <property type="match status" value="1"/>
</dbReference>
<dbReference type="OrthoDB" id="2157903at2"/>
<dbReference type="PANTHER" id="PTHR34614">
    <property type="match status" value="1"/>
</dbReference>
<dbReference type="EMBL" id="UNRR01000027">
    <property type="protein sequence ID" value="SYZ79286.1"/>
    <property type="molecule type" value="Genomic_DNA"/>
</dbReference>
<dbReference type="InterPro" id="IPR002559">
    <property type="entry name" value="Transposase_11"/>
</dbReference>
<dbReference type="GO" id="GO:0003677">
    <property type="term" value="F:DNA binding"/>
    <property type="evidence" value="ECO:0007669"/>
    <property type="project" value="InterPro"/>
</dbReference>
<dbReference type="GO" id="GO:0004803">
    <property type="term" value="F:transposase activity"/>
    <property type="evidence" value="ECO:0007669"/>
    <property type="project" value="InterPro"/>
</dbReference>
<dbReference type="InterPro" id="IPR047654">
    <property type="entry name" value="IS1634_transpos"/>
</dbReference>
<evidence type="ECO:0000313" key="4">
    <source>
        <dbReference type="Proteomes" id="UP000262072"/>
    </source>
</evidence>
<accession>A0A383TH72</accession>
<sequence>MAIINQFDKRSGITYVYESISYWDKEKKQPRAKRTLIGKRDPNTGEIIPTDGRGRKHKEEPEAANSRKPGPVPIEIASRRFYGTTYLLDEIGKKLGLTEDLKQCFPASYKQIQSIAYYMILESESPLFRFEKWSTLHKHPYDKNISSQRSSELFSDISEEERTKFFTLQEKRRSGDEYWAYDTTSVSSYSQTLRQAQYGKNKEDDRLPQINLALVFGEKSGLPFYYRKLAGNIPDVRTVQNLLADFAVLGFDKVKLVMDRGFYSEANVNGLLKEHLKFIVAIQTSNSFARKAIDTVYDNFRSFENFDEQHELYAKTVLSEWEYKQERPYKKDVLTDKKRVYLHIYFNIDKFAEDETNFDRKLMAMRKEILSGKRVAKHERFYKQYFQIKETPIRGLQVTVIEEAVKTTKRYYGYFTLISNEKMDAMTALELYRNKDLIEKAFGNIKDRLNLRRLLVSSEKSLDGKLFVAFVALIYLSYLKKHMHQAELYQNYTIQSALDKLDMIECFEYPGYDLRVGEVLTKQKQIYEALGITPPA</sequence>
<dbReference type="NCBIfam" id="NF033559">
    <property type="entry name" value="transpos_IS1634"/>
    <property type="match status" value="1"/>
</dbReference>
<evidence type="ECO:0000259" key="2">
    <source>
        <dbReference type="Pfam" id="PF01609"/>
    </source>
</evidence>
<feature type="region of interest" description="Disordered" evidence="1">
    <location>
        <begin position="31"/>
        <end position="71"/>
    </location>
</feature>
<dbReference type="SUPFAM" id="SSF53098">
    <property type="entry name" value="Ribonuclease H-like"/>
    <property type="match status" value="1"/>
</dbReference>
<reference evidence="4" key="1">
    <citation type="submission" date="2018-05" db="EMBL/GenBank/DDBJ databases">
        <authorList>
            <person name="Strepis N."/>
        </authorList>
    </citation>
    <scope>NUCLEOTIDE SEQUENCE [LARGE SCALE GENOMIC DNA]</scope>
</reference>
<gene>
    <name evidence="3" type="ORF">TART1_2113</name>
</gene>